<dbReference type="PANTHER" id="PTHR32309">
    <property type="entry name" value="TYROSINE-PROTEIN KINASE"/>
    <property type="match status" value="1"/>
</dbReference>
<evidence type="ECO:0000313" key="6">
    <source>
        <dbReference type="Proteomes" id="UP001211866"/>
    </source>
</evidence>
<protein>
    <submittedName>
        <fullName evidence="3">Chain-length determining protein</fullName>
    </submittedName>
</protein>
<evidence type="ECO:0000313" key="3">
    <source>
        <dbReference type="EMBL" id="UPL21788.1"/>
    </source>
</evidence>
<name>A0AAE9H7D3_ALCFA</name>
<organism evidence="3 5">
    <name type="scientific">Alcaligenes faecalis</name>
    <dbReference type="NCBI Taxonomy" id="511"/>
    <lineage>
        <taxon>Bacteria</taxon>
        <taxon>Pseudomonadati</taxon>
        <taxon>Pseudomonadota</taxon>
        <taxon>Betaproteobacteria</taxon>
        <taxon>Burkholderiales</taxon>
        <taxon>Alcaligenaceae</taxon>
        <taxon>Alcaligenes</taxon>
    </lineage>
</organism>
<dbReference type="PANTHER" id="PTHR32309:SF13">
    <property type="entry name" value="FERRIC ENTEROBACTIN TRANSPORT PROTEIN FEPE"/>
    <property type="match status" value="1"/>
</dbReference>
<keyword evidence="2" id="KW-0472">Membrane</keyword>
<evidence type="ECO:0000256" key="2">
    <source>
        <dbReference type="SAM" id="Phobius"/>
    </source>
</evidence>
<feature type="coiled-coil region" evidence="1">
    <location>
        <begin position="213"/>
        <end position="263"/>
    </location>
</feature>
<feature type="transmembrane region" description="Helical" evidence="2">
    <location>
        <begin position="41"/>
        <end position="60"/>
    </location>
</feature>
<dbReference type="RefSeq" id="WP_247966319.1">
    <property type="nucleotide sequence ID" value="NZ_CP095873.1"/>
</dbReference>
<evidence type="ECO:0000256" key="1">
    <source>
        <dbReference type="SAM" id="Coils"/>
    </source>
</evidence>
<keyword evidence="1" id="KW-0175">Coiled coil</keyword>
<reference evidence="3" key="1">
    <citation type="submission" date="2022-04" db="EMBL/GenBank/DDBJ databases">
        <title>Genomic mining of Alcaligenes faecalis D334 producing ectoin and derivatives.</title>
        <authorList>
            <person name="Doan V.T."/>
            <person name="Quach N.T."/>
            <person name="Vu T.-H.-N."/>
            <person name="Phi Q.-T."/>
        </authorList>
    </citation>
    <scope>NUCLEOTIDE SEQUENCE</scope>
    <source>
        <strain evidence="3">D334</strain>
    </source>
</reference>
<dbReference type="Proteomes" id="UP001211866">
    <property type="component" value="Chromosome"/>
</dbReference>
<dbReference type="GeneID" id="96775317"/>
<dbReference type="EMBL" id="CP096916">
    <property type="protein sequence ID" value="WBM37915.1"/>
    <property type="molecule type" value="Genomic_DNA"/>
</dbReference>
<dbReference type="InterPro" id="IPR050445">
    <property type="entry name" value="Bact_polysacc_biosynth/exp"/>
</dbReference>
<reference evidence="4 6" key="2">
    <citation type="submission" date="2022-05" db="EMBL/GenBank/DDBJ databases">
        <title>Complete sequence of strain NY11312.</title>
        <authorList>
            <person name="Zhou D."/>
        </authorList>
    </citation>
    <scope>NUCLEOTIDE SEQUENCE [LARGE SCALE GENOMIC DNA]</scope>
    <source>
        <strain evidence="4 6">NY11312</strain>
    </source>
</reference>
<dbReference type="EMBL" id="CP095873">
    <property type="protein sequence ID" value="UPL21788.1"/>
    <property type="molecule type" value="Genomic_DNA"/>
</dbReference>
<dbReference type="GO" id="GO:0004713">
    <property type="term" value="F:protein tyrosine kinase activity"/>
    <property type="evidence" value="ECO:0007669"/>
    <property type="project" value="TreeGrafter"/>
</dbReference>
<keyword evidence="2" id="KW-1133">Transmembrane helix</keyword>
<proteinExistence type="predicted"/>
<dbReference type="AlphaFoldDB" id="A0AAE9H7D3"/>
<evidence type="ECO:0000313" key="5">
    <source>
        <dbReference type="Proteomes" id="UP000830925"/>
    </source>
</evidence>
<keyword evidence="2" id="KW-0812">Transmembrane</keyword>
<dbReference type="GO" id="GO:0005886">
    <property type="term" value="C:plasma membrane"/>
    <property type="evidence" value="ECO:0007669"/>
    <property type="project" value="TreeGrafter"/>
</dbReference>
<accession>A0AAE9H7D3</accession>
<evidence type="ECO:0000313" key="4">
    <source>
        <dbReference type="EMBL" id="WBM37915.1"/>
    </source>
</evidence>
<dbReference type="Proteomes" id="UP000830925">
    <property type="component" value="Chromosome"/>
</dbReference>
<gene>
    <name evidence="4" type="ORF">M2J83_19315</name>
    <name evidence="3" type="ORF">MXF72_01535</name>
</gene>
<feature type="transmembrane region" description="Helical" evidence="2">
    <location>
        <begin position="367"/>
        <end position="387"/>
    </location>
</feature>
<sequence length="396" mass="44747">MTDTPQVTTQAASAAPDKAVSKKPSFGARLRSWFSLRLFDHAVRVILILAVLASAYWLVFASNRYVSEANVIIRKTDSVGAPSFDLGMLVSGVATVDRANQLLLRDYLLSVDMLKKLDESLDLRTHYSSSDHDFVSRMWFQDASLEWFHRHYLRRVEVEFDDFSGVLRIKVQAYNPEMAQAITQQLVQEGERYMNVLGHEMAQVQVNFLVTQVDQAQDRFQKASQDLLNYQNKAGLLSPQATAESINAIVAALEGQRAQLQTQLASLPKTLDRDHPNILMLKQSLRAVDAQIKEEKLKLATPSGGTLNKYVEEFYRLEMNVQFTQELYKSSLSALEKGRIDATRMLEKVSVLQSATLPEYPMEPRRLYNTLVTLLLALILAGILKLLKSIVLDHVD</sequence>
<keyword evidence="6" id="KW-1185">Reference proteome</keyword>